<sequence length="303" mass="34417">MKATPLLPLTSCCQSFCYSTNNFIIGGSSTIKKMTSSSQSDFDLIATQEINVIMNRIETFLVCQIDELRQSQKTLREATEALTKDLPAVQRELSVLKYTIKDQGRDLEQLKLATEATDRPNNSTKDNSAYKRYTGSANGDSDRENKRPADDRPDDSTERSIDYDANEDSSDSDSSASDSSASDESATEESENSDVVVVEPADAQTKKDEEELDDLLKKFWPQKKNCREKLDERQQAFFSLMATELNIKDRTNIKMNAMRIIQQGIRKGVWQKSWKPPGIKHSFEEYIVEKIKTYIKKTRKSDT</sequence>
<evidence type="ECO:0000256" key="1">
    <source>
        <dbReference type="SAM" id="MobiDB-lite"/>
    </source>
</evidence>
<proteinExistence type="predicted"/>
<dbReference type="OrthoDB" id="8964591at2759"/>
<feature type="region of interest" description="Disordered" evidence="1">
    <location>
        <begin position="111"/>
        <end position="209"/>
    </location>
</feature>
<protein>
    <submittedName>
        <fullName evidence="3">Uncharacterized protein</fullName>
    </submittedName>
</protein>
<gene>
    <name evidence="3" type="primary">LOC100535622</name>
</gene>
<feature type="compositionally biased region" description="Low complexity" evidence="1">
    <location>
        <begin position="172"/>
        <end position="184"/>
    </location>
</feature>
<name>A0A8M1RJP3_DANRE</name>
<evidence type="ECO:0000313" key="3">
    <source>
        <dbReference type="RefSeq" id="XP_003201716.2"/>
    </source>
</evidence>
<evidence type="ECO:0000313" key="2">
    <source>
        <dbReference type="Proteomes" id="UP000000437"/>
    </source>
</evidence>
<organism evidence="2 3">
    <name type="scientific">Danio rerio</name>
    <name type="common">Zebrafish</name>
    <name type="synonym">Brachydanio rerio</name>
    <dbReference type="NCBI Taxonomy" id="7955"/>
    <lineage>
        <taxon>Eukaryota</taxon>
        <taxon>Metazoa</taxon>
        <taxon>Chordata</taxon>
        <taxon>Craniata</taxon>
        <taxon>Vertebrata</taxon>
        <taxon>Euteleostomi</taxon>
        <taxon>Actinopterygii</taxon>
        <taxon>Neopterygii</taxon>
        <taxon>Teleostei</taxon>
        <taxon>Ostariophysi</taxon>
        <taxon>Cypriniformes</taxon>
        <taxon>Danionidae</taxon>
        <taxon>Danioninae</taxon>
        <taxon>Danio</taxon>
    </lineage>
</organism>
<dbReference type="RefSeq" id="XP_003201716.2">
    <property type="nucleotide sequence ID" value="XM_003201668.7"/>
</dbReference>
<accession>A0A8M1RJP3</accession>
<dbReference type="Proteomes" id="UP000000437">
    <property type="component" value="Chromosome 10"/>
</dbReference>
<keyword evidence="2" id="KW-1185">Reference proteome</keyword>
<dbReference type="AlphaFoldDB" id="A0A8M1RJP3"/>
<feature type="compositionally biased region" description="Basic and acidic residues" evidence="1">
    <location>
        <begin position="140"/>
        <end position="162"/>
    </location>
</feature>
<dbReference type="GeneID" id="100535622"/>
<reference evidence="3" key="1">
    <citation type="submission" date="2025-08" db="UniProtKB">
        <authorList>
            <consortium name="RefSeq"/>
        </authorList>
    </citation>
    <scope>IDENTIFICATION</scope>
    <source>
        <strain evidence="3">Tuebingen</strain>
        <tissue evidence="3">Fibroblasts and whole tissue</tissue>
    </source>
</reference>
<dbReference type="KEGG" id="dre:100535622"/>